<dbReference type="InterPro" id="IPR007110">
    <property type="entry name" value="Ig-like_dom"/>
</dbReference>
<dbReference type="PROSITE" id="PS50835">
    <property type="entry name" value="IG_LIKE"/>
    <property type="match status" value="1"/>
</dbReference>
<dbReference type="SUPFAM" id="SSF53955">
    <property type="entry name" value="Lysozyme-like"/>
    <property type="match status" value="1"/>
</dbReference>
<keyword evidence="1" id="KW-0472">Membrane</keyword>
<dbReference type="InterPro" id="IPR013783">
    <property type="entry name" value="Ig-like_fold"/>
</dbReference>
<dbReference type="SMART" id="SM00409">
    <property type="entry name" value="IG"/>
    <property type="match status" value="1"/>
</dbReference>
<keyword evidence="1" id="KW-0812">Transmembrane</keyword>
<dbReference type="Gene3D" id="2.60.40.10">
    <property type="entry name" value="Immunoglobulins"/>
    <property type="match status" value="1"/>
</dbReference>
<dbReference type="AlphaFoldDB" id="A0A1A7WCV5"/>
<reference evidence="3" key="1">
    <citation type="submission" date="2016-05" db="EMBL/GenBank/DDBJ databases">
        <authorList>
            <person name="Lavstsen T."/>
            <person name="Jespersen J.S."/>
        </authorList>
    </citation>
    <scope>NUCLEOTIDE SEQUENCE</scope>
    <source>
        <tissue evidence="3">Brain</tissue>
    </source>
</reference>
<keyword evidence="1" id="KW-1133">Transmembrane helix</keyword>
<dbReference type="Gene3D" id="1.10.530.10">
    <property type="match status" value="1"/>
</dbReference>
<dbReference type="EMBL" id="HADW01001949">
    <property type="protein sequence ID" value="SBP03349.1"/>
    <property type="molecule type" value="Transcribed_RNA"/>
</dbReference>
<name>A0A1A7WCV5_9TELE</name>
<dbReference type="SMART" id="SM00406">
    <property type="entry name" value="IGv"/>
    <property type="match status" value="1"/>
</dbReference>
<dbReference type="Pfam" id="PF07686">
    <property type="entry name" value="V-set"/>
    <property type="match status" value="1"/>
</dbReference>
<feature type="transmembrane region" description="Helical" evidence="1">
    <location>
        <begin position="237"/>
        <end position="261"/>
    </location>
</feature>
<dbReference type="InterPro" id="IPR036179">
    <property type="entry name" value="Ig-like_dom_sf"/>
</dbReference>
<dbReference type="GO" id="GO:0005576">
    <property type="term" value="C:extracellular region"/>
    <property type="evidence" value="ECO:0007669"/>
    <property type="project" value="TreeGrafter"/>
</dbReference>
<dbReference type="SUPFAM" id="SSF48726">
    <property type="entry name" value="Immunoglobulin"/>
    <property type="match status" value="1"/>
</dbReference>
<evidence type="ECO:0000313" key="3">
    <source>
        <dbReference type="EMBL" id="SBP03349.1"/>
    </source>
</evidence>
<protein>
    <recommendedName>
        <fullName evidence="2">Ig-like domain-containing protein</fullName>
    </recommendedName>
</protein>
<dbReference type="GO" id="GO:0003796">
    <property type="term" value="F:lysozyme activity"/>
    <property type="evidence" value="ECO:0007669"/>
    <property type="project" value="TreeGrafter"/>
</dbReference>
<gene>
    <name evidence="3" type="primary">Nfu_g_1_012687</name>
</gene>
<proteinExistence type="predicted"/>
<dbReference type="InterPro" id="IPR003599">
    <property type="entry name" value="Ig_sub"/>
</dbReference>
<reference evidence="3" key="2">
    <citation type="submission" date="2016-06" db="EMBL/GenBank/DDBJ databases">
        <title>The genome of a short-lived fish provides insights into sex chromosome evolution and the genetic control of aging.</title>
        <authorList>
            <person name="Reichwald K."/>
            <person name="Felder M."/>
            <person name="Petzold A."/>
            <person name="Koch P."/>
            <person name="Groth M."/>
            <person name="Platzer M."/>
        </authorList>
    </citation>
    <scope>NUCLEOTIDE SEQUENCE</scope>
    <source>
        <tissue evidence="3">Brain</tissue>
    </source>
</reference>
<organism evidence="3">
    <name type="scientific">Iconisemion striatum</name>
    <dbReference type="NCBI Taxonomy" id="60296"/>
    <lineage>
        <taxon>Eukaryota</taxon>
        <taxon>Metazoa</taxon>
        <taxon>Chordata</taxon>
        <taxon>Craniata</taxon>
        <taxon>Vertebrata</taxon>
        <taxon>Euteleostomi</taxon>
        <taxon>Actinopterygii</taxon>
        <taxon>Neopterygii</taxon>
        <taxon>Teleostei</taxon>
        <taxon>Neoteleostei</taxon>
        <taxon>Acanthomorphata</taxon>
        <taxon>Ovalentaria</taxon>
        <taxon>Atherinomorphae</taxon>
        <taxon>Cyprinodontiformes</taxon>
        <taxon>Nothobranchiidae</taxon>
        <taxon>Iconisemion</taxon>
    </lineage>
</organism>
<dbReference type="PANTHER" id="PTHR31698">
    <property type="entry name" value="LYSOZYME G FAMILY MEMBER"/>
    <property type="match status" value="1"/>
</dbReference>
<evidence type="ECO:0000256" key="1">
    <source>
        <dbReference type="SAM" id="Phobius"/>
    </source>
</evidence>
<feature type="domain" description="Ig-like" evidence="2">
    <location>
        <begin position="23"/>
        <end position="127"/>
    </location>
</feature>
<accession>A0A1A7WCV5</accession>
<dbReference type="GO" id="GO:0050830">
    <property type="term" value="P:defense response to Gram-positive bacterium"/>
    <property type="evidence" value="ECO:0007669"/>
    <property type="project" value="TreeGrafter"/>
</dbReference>
<dbReference type="InterPro" id="IPR023346">
    <property type="entry name" value="Lysozyme-like_dom_sf"/>
</dbReference>
<dbReference type="PANTHER" id="PTHR31698:SF8">
    <property type="entry name" value="LYSOZYME G-RELATED"/>
    <property type="match status" value="1"/>
</dbReference>
<dbReference type="InterPro" id="IPR013106">
    <property type="entry name" value="Ig_V-set"/>
</dbReference>
<sequence length="462" mass="51922">MKVREFFCLCGCFQNSYLLLLVEGRPLEPTQVYAAVHADAVLPCAVSLSQVTVLEWLHLRGLSRLSLHAFVDGKQLMEDQAPEYRDRTVLKEDGSLTLQHVQQNDTGEYRCVFRTGITRTLQEVRVSLIVVQLSDVSMEVHRTSTRGLVFECEGSSWGLKLDISVRDVQGNVLAKQTRIQEGPDGLHTAVVKVAQDKQTEAVTLVCRAEIPEVKLVKEIKIWITDDFRPAASPEGSLVYLVVLIVLGSLGLCVSICLWIFWIKDMHKVLEPDKLTEYTDLSDMKTTGAVITTRNGSLIGVELSRSLAKQDLEEMSKYKNYIIDVGRELHFHPALIAAIISKQSRAGTELEPNGFGRHDPNSFGLMQINKYFHVLKGKPFSRVHIDSGTTFLIHLIKSMTQREQLWTSEQQLKGALFAYIRGIENIPKDATGDMDLDALTPTKDFANDVIARAQFFANQEYQI</sequence>
<evidence type="ECO:0000259" key="2">
    <source>
        <dbReference type="PROSITE" id="PS50835"/>
    </source>
</evidence>